<evidence type="ECO:0000256" key="1">
    <source>
        <dbReference type="SAM" id="MobiDB-lite"/>
    </source>
</evidence>
<accession>A0A1V8SFN5</accession>
<proteinExistence type="predicted"/>
<feature type="compositionally biased region" description="Low complexity" evidence="1">
    <location>
        <begin position="486"/>
        <end position="495"/>
    </location>
</feature>
<comment type="caution">
    <text evidence="2">The sequence shown here is derived from an EMBL/GenBank/DDBJ whole genome shotgun (WGS) entry which is preliminary data.</text>
</comment>
<feature type="region of interest" description="Disordered" evidence="1">
    <location>
        <begin position="1"/>
        <end position="45"/>
    </location>
</feature>
<evidence type="ECO:0000313" key="2">
    <source>
        <dbReference type="EMBL" id="OQN97972.1"/>
    </source>
</evidence>
<keyword evidence="3" id="KW-1185">Reference proteome</keyword>
<reference evidence="3" key="1">
    <citation type="submission" date="2017-03" db="EMBL/GenBank/DDBJ databases">
        <title>Genomes of endolithic fungi from Antarctica.</title>
        <authorList>
            <person name="Coleine C."/>
            <person name="Masonjones S."/>
            <person name="Stajich J.E."/>
        </authorList>
    </citation>
    <scope>NUCLEOTIDE SEQUENCE [LARGE SCALE GENOMIC DNA]</scope>
    <source>
        <strain evidence="3">CCFEE 5527</strain>
    </source>
</reference>
<sequence length="531" mass="56336">MTPNASHHPVREPVARRASFRRAREESGLSEQQLETLEQKRRQLDDSIHRYIAAKEREYKQLENDLKSQQRAQASEDVSSRGARAQGVADTEGNAESASHATNHVSTSSSSTRHPQSQPTDRATNTPPSAQPLVPPDGSTPRPHREEDFVGVFTPPFLSALASKSTAISTSLERTTSEPSVPTQSPNQETHPPPSPIARASSDTVIHAAQASPKRPAHLHLSNRTSSSGSSIDGRLISAMKSPKEQIRVKQKRVSLAVGNDIVAPSDNVPVPLSNSATPSHSRARATVGGRSVLTGNGGTAAVAASSDLQKMVVASPDGAPSLLSSSLSAEPDPTDQQASAPRPAQSNGVKDDIGEFWHLEEPDAHPHQEDDDLDLDLETSDHDIPDEEPPSDFPAGRYAIPSPSSRPPPPSTSTLSDPSAEPDPDLDPFDTSSPFSLPSSLPPSTPLSSAAPLSPGFRRPGVVQDPLYKGRNYPGAAKEAEERGVYGSSYIGYGSSKGAGGSFGGGSLGESYMERFMQDRRAGERVGARS</sequence>
<feature type="compositionally biased region" description="Low complexity" evidence="1">
    <location>
        <begin position="97"/>
        <end position="120"/>
    </location>
</feature>
<dbReference type="EMBL" id="NAJO01000049">
    <property type="protein sequence ID" value="OQN97972.1"/>
    <property type="molecule type" value="Genomic_DNA"/>
</dbReference>
<feature type="compositionally biased region" description="Low complexity" evidence="1">
    <location>
        <begin position="447"/>
        <end position="456"/>
    </location>
</feature>
<feature type="compositionally biased region" description="Gly residues" evidence="1">
    <location>
        <begin position="496"/>
        <end position="509"/>
    </location>
</feature>
<protein>
    <submittedName>
        <fullName evidence="2">Uncharacterized protein</fullName>
    </submittedName>
</protein>
<organism evidence="2 3">
    <name type="scientific">Cryoendolithus antarcticus</name>
    <dbReference type="NCBI Taxonomy" id="1507870"/>
    <lineage>
        <taxon>Eukaryota</taxon>
        <taxon>Fungi</taxon>
        <taxon>Dikarya</taxon>
        <taxon>Ascomycota</taxon>
        <taxon>Pezizomycotina</taxon>
        <taxon>Dothideomycetes</taxon>
        <taxon>Dothideomycetidae</taxon>
        <taxon>Cladosporiales</taxon>
        <taxon>Cladosporiaceae</taxon>
        <taxon>Cryoendolithus</taxon>
    </lineage>
</organism>
<feature type="region of interest" description="Disordered" evidence="1">
    <location>
        <begin position="62"/>
        <end position="151"/>
    </location>
</feature>
<feature type="region of interest" description="Disordered" evidence="1">
    <location>
        <begin position="316"/>
        <end position="511"/>
    </location>
</feature>
<feature type="compositionally biased region" description="Basic and acidic residues" evidence="1">
    <location>
        <begin position="350"/>
        <end position="369"/>
    </location>
</feature>
<evidence type="ECO:0000313" key="3">
    <source>
        <dbReference type="Proteomes" id="UP000192596"/>
    </source>
</evidence>
<gene>
    <name evidence="2" type="ORF">B0A48_16277</name>
</gene>
<dbReference type="Proteomes" id="UP000192596">
    <property type="component" value="Unassembled WGS sequence"/>
</dbReference>
<feature type="compositionally biased region" description="Low complexity" evidence="1">
    <location>
        <begin position="430"/>
        <end position="440"/>
    </location>
</feature>
<feature type="compositionally biased region" description="Polar residues" evidence="1">
    <location>
        <begin position="222"/>
        <end position="231"/>
    </location>
</feature>
<feature type="region of interest" description="Disordered" evidence="1">
    <location>
        <begin position="165"/>
        <end position="245"/>
    </location>
</feature>
<dbReference type="OrthoDB" id="5326588at2759"/>
<name>A0A1V8SFN5_9PEZI</name>
<feature type="compositionally biased region" description="Polar residues" evidence="1">
    <location>
        <begin position="165"/>
        <end position="190"/>
    </location>
</feature>
<dbReference type="AlphaFoldDB" id="A0A1V8SFN5"/>
<feature type="region of interest" description="Disordered" evidence="1">
    <location>
        <begin position="263"/>
        <end position="298"/>
    </location>
</feature>
<dbReference type="InParanoid" id="A0A1V8SFN5"/>
<feature type="compositionally biased region" description="Acidic residues" evidence="1">
    <location>
        <begin position="370"/>
        <end position="391"/>
    </location>
</feature>
<feature type="compositionally biased region" description="Polar residues" evidence="1">
    <location>
        <begin position="335"/>
        <end position="349"/>
    </location>
</feature>